<comment type="caution">
    <text evidence="1">The sequence shown here is derived from an EMBL/GenBank/DDBJ whole genome shotgun (WGS) entry which is preliminary data.</text>
</comment>
<accession>A0A8H6YM60</accession>
<organism evidence="1 2">
    <name type="scientific">Mycena sanguinolenta</name>
    <dbReference type="NCBI Taxonomy" id="230812"/>
    <lineage>
        <taxon>Eukaryota</taxon>
        <taxon>Fungi</taxon>
        <taxon>Dikarya</taxon>
        <taxon>Basidiomycota</taxon>
        <taxon>Agaricomycotina</taxon>
        <taxon>Agaricomycetes</taxon>
        <taxon>Agaricomycetidae</taxon>
        <taxon>Agaricales</taxon>
        <taxon>Marasmiineae</taxon>
        <taxon>Mycenaceae</taxon>
        <taxon>Mycena</taxon>
    </lineage>
</organism>
<proteinExistence type="predicted"/>
<dbReference type="Proteomes" id="UP000623467">
    <property type="component" value="Unassembled WGS sequence"/>
</dbReference>
<evidence type="ECO:0000313" key="1">
    <source>
        <dbReference type="EMBL" id="KAF7361559.1"/>
    </source>
</evidence>
<gene>
    <name evidence="1" type="ORF">MSAN_01189600</name>
</gene>
<reference evidence="1" key="1">
    <citation type="submission" date="2020-05" db="EMBL/GenBank/DDBJ databases">
        <title>Mycena genomes resolve the evolution of fungal bioluminescence.</title>
        <authorList>
            <person name="Tsai I.J."/>
        </authorList>
    </citation>
    <scope>NUCLEOTIDE SEQUENCE</scope>
    <source>
        <strain evidence="1">160909Yilan</strain>
    </source>
</reference>
<dbReference type="OrthoDB" id="3045012at2759"/>
<sequence>MLNYGKNQGLLMIQHSSKADQATLACASKLFRDLCLPILYRFVALKNSRAITSFCSGIIENPSQADAVRYFALDVPYDTHGIRCDLILASLKLMLKLDHLSLSAFTLDPRHAALLLEETHLPQLISCDIWVPADFEDLFQNISKTSDLAAVFLTRHSTIKQLYLHSVFRLGASRPGHVSLPNLEFYHGDAVFFLAIDAISLTGVQLTWSAADDIDKIIIKLSSMTKPDLPFVSCHRYRGDPRQIVTSVSKHMRHTQTLRLQSLRNSSMLLSQQTLLGHISECLPRFTNLVYLAIDGAGVSPTDGERIAVENWGEACPTLQACCLNYQAWEKVDGRWEEYPLKEFWVLAGLPATYF</sequence>
<evidence type="ECO:0000313" key="2">
    <source>
        <dbReference type="Proteomes" id="UP000623467"/>
    </source>
</evidence>
<dbReference type="EMBL" id="JACAZH010000008">
    <property type="protein sequence ID" value="KAF7361559.1"/>
    <property type="molecule type" value="Genomic_DNA"/>
</dbReference>
<name>A0A8H6YM60_9AGAR</name>
<protein>
    <submittedName>
        <fullName evidence="1">Uncharacterized protein</fullName>
    </submittedName>
</protein>
<keyword evidence="2" id="KW-1185">Reference proteome</keyword>
<dbReference type="AlphaFoldDB" id="A0A8H6YM60"/>